<dbReference type="InterPro" id="IPR051908">
    <property type="entry name" value="Ribosomal_N-acetyltransferase"/>
</dbReference>
<dbReference type="Pfam" id="PF13302">
    <property type="entry name" value="Acetyltransf_3"/>
    <property type="match status" value="1"/>
</dbReference>
<dbReference type="GO" id="GO:1990189">
    <property type="term" value="F:protein N-terminal-serine acetyltransferase activity"/>
    <property type="evidence" value="ECO:0007669"/>
    <property type="project" value="TreeGrafter"/>
</dbReference>
<dbReference type="InterPro" id="IPR000182">
    <property type="entry name" value="GNAT_dom"/>
</dbReference>
<proteinExistence type="predicted"/>
<evidence type="ECO:0000259" key="1">
    <source>
        <dbReference type="PROSITE" id="PS51186"/>
    </source>
</evidence>
<organism evidence="2 3">
    <name type="scientific">Collimonas arenae</name>
    <dbReference type="NCBI Taxonomy" id="279058"/>
    <lineage>
        <taxon>Bacteria</taxon>
        <taxon>Pseudomonadati</taxon>
        <taxon>Pseudomonadota</taxon>
        <taxon>Betaproteobacteria</taxon>
        <taxon>Burkholderiales</taxon>
        <taxon>Oxalobacteraceae</taxon>
        <taxon>Collimonas</taxon>
    </lineage>
</organism>
<dbReference type="InterPro" id="IPR016181">
    <property type="entry name" value="Acyl_CoA_acyltransferase"/>
</dbReference>
<dbReference type="Proteomes" id="UP000071778">
    <property type="component" value="Chromosome"/>
</dbReference>
<dbReference type="EMBL" id="CP013235">
    <property type="protein sequence ID" value="AMP11450.1"/>
    <property type="molecule type" value="Genomic_DNA"/>
</dbReference>
<dbReference type="AlphaFoldDB" id="A0A127QMY4"/>
<reference evidence="2 3" key="1">
    <citation type="submission" date="2015-11" db="EMBL/GenBank/DDBJ databases">
        <title>Exploring the genomic traits of fungus-feeding bacterial genus Collimonas.</title>
        <authorList>
            <person name="Song C."/>
            <person name="Schmidt R."/>
            <person name="de Jager V."/>
            <person name="Krzyzanowska D."/>
            <person name="Jongedijk E."/>
            <person name="Cankar K."/>
            <person name="Beekwilder J."/>
            <person name="van Veen A."/>
            <person name="de Boer W."/>
            <person name="van Veen J.A."/>
            <person name="Garbeva P."/>
        </authorList>
    </citation>
    <scope>NUCLEOTIDE SEQUENCE [LARGE SCALE GENOMIC DNA]</scope>
    <source>
        <strain evidence="2 3">Ter282</strain>
    </source>
</reference>
<keyword evidence="2" id="KW-0808">Transferase</keyword>
<dbReference type="Gene3D" id="3.40.630.30">
    <property type="match status" value="1"/>
</dbReference>
<dbReference type="PROSITE" id="PS51186">
    <property type="entry name" value="GNAT"/>
    <property type="match status" value="1"/>
</dbReference>
<gene>
    <name evidence="2" type="ORF">CAter282_3772</name>
</gene>
<dbReference type="PATRIC" id="fig|279058.18.peg.3715"/>
<protein>
    <submittedName>
        <fullName evidence="2">Acetyltransferase family protein</fullName>
    </submittedName>
</protein>
<keyword evidence="3" id="KW-1185">Reference proteome</keyword>
<dbReference type="GO" id="GO:0005737">
    <property type="term" value="C:cytoplasm"/>
    <property type="evidence" value="ECO:0007669"/>
    <property type="project" value="TreeGrafter"/>
</dbReference>
<sequence length="136" mass="15676">MENGFSQDDYERLLIIGENNVVVGEIVHFKIRTPYTREIGYWLFDENFRGRGYVSEAVQLLADHLFRSRPINRIEIIASSENDGSKRVAEKAGFRFEGVLRQYVFMGGKYHDSCVYSLLRDEWGGKKVDSENSLAS</sequence>
<name>A0A127QMY4_9BURK</name>
<dbReference type="GO" id="GO:0008999">
    <property type="term" value="F:protein-N-terminal-alanine acetyltransferase activity"/>
    <property type="evidence" value="ECO:0007669"/>
    <property type="project" value="TreeGrafter"/>
</dbReference>
<evidence type="ECO:0000313" key="2">
    <source>
        <dbReference type="EMBL" id="AMP11450.1"/>
    </source>
</evidence>
<dbReference type="PANTHER" id="PTHR43441">
    <property type="entry name" value="RIBOSOMAL-PROTEIN-SERINE ACETYLTRANSFERASE"/>
    <property type="match status" value="1"/>
</dbReference>
<dbReference type="PANTHER" id="PTHR43441:SF2">
    <property type="entry name" value="FAMILY ACETYLTRANSFERASE, PUTATIVE (AFU_ORTHOLOGUE AFUA_7G00850)-RELATED"/>
    <property type="match status" value="1"/>
</dbReference>
<evidence type="ECO:0000313" key="3">
    <source>
        <dbReference type="Proteomes" id="UP000071778"/>
    </source>
</evidence>
<dbReference type="SUPFAM" id="SSF55729">
    <property type="entry name" value="Acyl-CoA N-acyltransferases (Nat)"/>
    <property type="match status" value="1"/>
</dbReference>
<feature type="domain" description="N-acetyltransferase" evidence="1">
    <location>
        <begin position="1"/>
        <end position="121"/>
    </location>
</feature>
<accession>A0A127QMY4</accession>